<organism evidence="1 2">
    <name type="scientific">Klebsiella pneumoniae</name>
    <dbReference type="NCBI Taxonomy" id="573"/>
    <lineage>
        <taxon>Bacteria</taxon>
        <taxon>Pseudomonadati</taxon>
        <taxon>Pseudomonadota</taxon>
        <taxon>Gammaproteobacteria</taxon>
        <taxon>Enterobacterales</taxon>
        <taxon>Enterobacteriaceae</taxon>
        <taxon>Klebsiella/Raoultella group</taxon>
        <taxon>Klebsiella</taxon>
        <taxon>Klebsiella pneumoniae complex</taxon>
    </lineage>
</organism>
<proteinExistence type="predicted"/>
<gene>
    <name evidence="1" type="ORF">KPZU09_55190</name>
</gene>
<comment type="caution">
    <text evidence="1">The sequence shown here is derived from an EMBL/GenBank/DDBJ whole genome shotgun (WGS) entry which is preliminary data.</text>
</comment>
<protein>
    <submittedName>
        <fullName evidence="1">Uncharacterized protein</fullName>
    </submittedName>
</protein>
<sequence length="84" mass="9238">MVRRQGGDILRLLVRHRAGHFAGTTADAPLGIGNKKLVHPLLPGDKTAGCQNIPCPRFDPEWNQRCFLSDGRQDVVICLTLHAP</sequence>
<reference evidence="1" key="1">
    <citation type="submission" date="2020-10" db="EMBL/GenBank/DDBJ databases">
        <title>Genome Sequence of ESBL Producing Zambian Clinical Strains.</title>
        <authorList>
            <person name="Shawa M."/>
            <person name="Furuta Y."/>
            <person name="Simbotwe M."/>
            <person name="Mulenga E."/>
            <person name="Mubanga M."/>
            <person name="Mulenga G."/>
            <person name="Kaile C."/>
            <person name="Zorigt T."/>
            <person name="Hang'ombe B."/>
            <person name="Higashi H."/>
        </authorList>
    </citation>
    <scope>NUCLEOTIDE SEQUENCE</scope>
    <source>
        <strain evidence="1">Zam_UTH_09</strain>
    </source>
</reference>
<dbReference type="AlphaFoldDB" id="A0A919LUH3"/>
<accession>A0A919LUH3</accession>
<dbReference type="Proteomes" id="UP000655094">
    <property type="component" value="Unassembled WGS sequence"/>
</dbReference>
<dbReference type="EMBL" id="BNFF01000001">
    <property type="protein sequence ID" value="GHK55783.1"/>
    <property type="molecule type" value="Genomic_DNA"/>
</dbReference>
<dbReference type="RefSeq" id="WP_238641081.1">
    <property type="nucleotide sequence ID" value="NZ_JAJFWC010000013.1"/>
</dbReference>
<evidence type="ECO:0000313" key="1">
    <source>
        <dbReference type="EMBL" id="GHK55783.1"/>
    </source>
</evidence>
<evidence type="ECO:0000313" key="2">
    <source>
        <dbReference type="Proteomes" id="UP000655094"/>
    </source>
</evidence>
<name>A0A919LUH3_KLEPN</name>